<dbReference type="RefSeq" id="WP_251804599.1">
    <property type="nucleotide sequence ID" value="NZ_JAMQOL010000085.1"/>
</dbReference>
<feature type="transmembrane region" description="Helical" evidence="1">
    <location>
        <begin position="116"/>
        <end position="138"/>
    </location>
</feature>
<dbReference type="EMBL" id="JAMQOL010000085">
    <property type="protein sequence ID" value="MCM4084860.1"/>
    <property type="molecule type" value="Genomic_DNA"/>
</dbReference>
<dbReference type="Proteomes" id="UP001523216">
    <property type="component" value="Unassembled WGS sequence"/>
</dbReference>
<evidence type="ECO:0000313" key="2">
    <source>
        <dbReference type="EMBL" id="MCM4084860.1"/>
    </source>
</evidence>
<feature type="transmembrane region" description="Helical" evidence="1">
    <location>
        <begin position="16"/>
        <end position="32"/>
    </location>
</feature>
<evidence type="ECO:0000313" key="3">
    <source>
        <dbReference type="Proteomes" id="UP001523216"/>
    </source>
</evidence>
<keyword evidence="1" id="KW-1133">Transmembrane helix</keyword>
<keyword evidence="3" id="KW-1185">Reference proteome</keyword>
<comment type="caution">
    <text evidence="2">The sequence shown here is derived from an EMBL/GenBank/DDBJ whole genome shotgun (WGS) entry which is preliminary data.</text>
</comment>
<evidence type="ECO:0000256" key="1">
    <source>
        <dbReference type="SAM" id="Phobius"/>
    </source>
</evidence>
<proteinExistence type="predicted"/>
<keyword evidence="1" id="KW-0812">Transmembrane</keyword>
<sequence length="144" mass="15393">MTANTTSRKRAGSQRTGYAVAAVINAVLLYLINGRPGWEAVPFLTGETERVLTLMNVSLLAGLVANLIYFVRLESWVVPAGGIVTTGIGLAVLIGFWHVSPFDFGAASLWTPAVRILLVVGIVGTVIAIPVQIVSLIGRIRRPR</sequence>
<feature type="transmembrane region" description="Helical" evidence="1">
    <location>
        <begin position="76"/>
        <end position="96"/>
    </location>
</feature>
<reference evidence="2 3" key="1">
    <citation type="submission" date="2022-06" db="EMBL/GenBank/DDBJ databases">
        <title>Actinoplanes abujensis sp. nov., isolated from Nigerian arid soil.</title>
        <authorList>
            <person name="Ding P."/>
        </authorList>
    </citation>
    <scope>NUCLEOTIDE SEQUENCE [LARGE SCALE GENOMIC DNA]</scope>
    <source>
        <strain evidence="3">TRM88002</strain>
    </source>
</reference>
<feature type="transmembrane region" description="Helical" evidence="1">
    <location>
        <begin position="52"/>
        <end position="71"/>
    </location>
</feature>
<organism evidence="2 3">
    <name type="scientific">Paractinoplanes hotanensis</name>
    <dbReference type="NCBI Taxonomy" id="2906497"/>
    <lineage>
        <taxon>Bacteria</taxon>
        <taxon>Bacillati</taxon>
        <taxon>Actinomycetota</taxon>
        <taxon>Actinomycetes</taxon>
        <taxon>Micromonosporales</taxon>
        <taxon>Micromonosporaceae</taxon>
        <taxon>Paractinoplanes</taxon>
    </lineage>
</organism>
<gene>
    <name evidence="2" type="ORF">LXN57_45765</name>
</gene>
<accession>A0ABT0YGM9</accession>
<protein>
    <submittedName>
        <fullName evidence="2">Uncharacterized protein</fullName>
    </submittedName>
</protein>
<keyword evidence="1" id="KW-0472">Membrane</keyword>
<name>A0ABT0YGM9_9ACTN</name>